<dbReference type="PANTHER" id="PTHR32089">
    <property type="entry name" value="METHYL-ACCEPTING CHEMOTAXIS PROTEIN MCPB"/>
    <property type="match status" value="1"/>
</dbReference>
<dbReference type="GO" id="GO:0006935">
    <property type="term" value="P:chemotaxis"/>
    <property type="evidence" value="ECO:0007669"/>
    <property type="project" value="InterPro"/>
</dbReference>
<dbReference type="PROSITE" id="PS50885">
    <property type="entry name" value="HAMP"/>
    <property type="match status" value="2"/>
</dbReference>
<keyword evidence="2 4" id="KW-0807">Transducer</keyword>
<evidence type="ECO:0000256" key="1">
    <source>
        <dbReference type="ARBA" id="ARBA00004370"/>
    </source>
</evidence>
<dbReference type="PATRIC" id="fig|28084.5.peg.2475"/>
<feature type="domain" description="Methyl-accepting transducer" evidence="6">
    <location>
        <begin position="348"/>
        <end position="584"/>
    </location>
</feature>
<dbReference type="PRINTS" id="PR00260">
    <property type="entry name" value="CHEMTRNSDUCR"/>
</dbReference>
<dbReference type="InterPro" id="IPR003660">
    <property type="entry name" value="HAMP_dom"/>
</dbReference>
<sequence>MDKIPKEGFILSIRSRLVIGFATLCLPLLVSIMLLLPKINCIMQLSQLINRESLPQILDTQIYQAQDILEHWAMTGDPKDKDSFAHIWREINETRSQWNQIMHSSELDNTELQKKWDKLQNLYEPLYEIQAKIINAPRDPNNPNNVENSRNTTKEIQNAMIDIIDGPYSFEEGKRIGGFFNEISSEIAKSTNRINESLSSLKKSAYGLLAFAIALTLIVPYVTQKSILAAVDFAIDIAKRIAAGERNIPIQLRSTGRLGNLFIALKAMQEAIAANDEALRAKEWETRALYEQLVNSSKKFSEFSSKVAAGDLQERLELDKEDILHDLGRDLNSMTDGLASITKNITEVSTNIVTMVNTVITSAEEQAEGITSQASAINEISASLEEMDKSSKQTMEKAQTLREVAKNTYEQGKLGTQSVEQSILGIRASEEKMKLIAQTILDLNNQTQQIGDITSVVNTLAQQSKMLALNAAIEASKAGESGKGFAAVAKEVRNLAEQSEQSTVQVQKILEDIRRATEKAVIVTEEGTKTLDSGAKLIENAGKIIQTLSQMINDASIASQHIEVAIRQEAVGIEQIVESMNEINRTTSTFSSGIKEMMTFIHHLDEIAKQLKDDVDVYKV</sequence>
<dbReference type="GO" id="GO:0007165">
    <property type="term" value="P:signal transduction"/>
    <property type="evidence" value="ECO:0007669"/>
    <property type="project" value="UniProtKB-KW"/>
</dbReference>
<evidence type="ECO:0000313" key="11">
    <source>
        <dbReference type="Proteomes" id="UP000277577"/>
    </source>
</evidence>
<keyword evidence="11" id="KW-1185">Reference proteome</keyword>
<evidence type="ECO:0000256" key="4">
    <source>
        <dbReference type="PROSITE-ProRule" id="PRU00284"/>
    </source>
</evidence>
<dbReference type="PROSITE" id="PS50111">
    <property type="entry name" value="CHEMOTAXIS_TRANSDUC_2"/>
    <property type="match status" value="1"/>
</dbReference>
<dbReference type="GO" id="GO:0016020">
    <property type="term" value="C:membrane"/>
    <property type="evidence" value="ECO:0007669"/>
    <property type="project" value="UniProtKB-SubCell"/>
</dbReference>
<dbReference type="Pfam" id="PF00015">
    <property type="entry name" value="MCPsignal"/>
    <property type="match status" value="1"/>
</dbReference>
<dbReference type="SMART" id="SM00283">
    <property type="entry name" value="MA"/>
    <property type="match status" value="1"/>
</dbReference>
<dbReference type="OrthoDB" id="9812260at2"/>
<dbReference type="EMBL" id="LR134173">
    <property type="protein sequence ID" value="VEB38796.1"/>
    <property type="molecule type" value="Genomic_DNA"/>
</dbReference>
<keyword evidence="5" id="KW-0472">Membrane</keyword>
<keyword evidence="5" id="KW-0812">Transmembrane</keyword>
<keyword evidence="5" id="KW-1133">Transmembrane helix</keyword>
<evidence type="ECO:0000256" key="5">
    <source>
        <dbReference type="SAM" id="Phobius"/>
    </source>
</evidence>
<dbReference type="Proteomes" id="UP000054921">
    <property type="component" value="Unassembled WGS sequence"/>
</dbReference>
<dbReference type="InterPro" id="IPR004089">
    <property type="entry name" value="MCPsignal_dom"/>
</dbReference>
<dbReference type="STRING" id="28084.Lche_2285"/>
<reference evidence="8 10" key="1">
    <citation type="submission" date="2015-11" db="EMBL/GenBank/DDBJ databases">
        <title>Genomic analysis of 38 Legionella species identifies large and diverse effector repertoires.</title>
        <authorList>
            <person name="Burstein D."/>
            <person name="Amaro F."/>
            <person name="Zusman T."/>
            <person name="Lifshitz Z."/>
            <person name="Cohen O."/>
            <person name="Gilbert J.A."/>
            <person name="Pupko T."/>
            <person name="Shuman H.A."/>
            <person name="Segal G."/>
        </authorList>
    </citation>
    <scope>NUCLEOTIDE SEQUENCE [LARGE SCALE GENOMIC DNA]</scope>
    <source>
        <strain evidence="8 10">ORW</strain>
    </source>
</reference>
<comment type="subcellular location">
    <subcellularLocation>
        <location evidence="1">Membrane</location>
    </subcellularLocation>
</comment>
<evidence type="ECO:0000259" key="6">
    <source>
        <dbReference type="PROSITE" id="PS50111"/>
    </source>
</evidence>
<dbReference type="InterPro" id="IPR004090">
    <property type="entry name" value="Chemotax_Me-accpt_rcpt"/>
</dbReference>
<dbReference type="AlphaFoldDB" id="A0A0W0SAV7"/>
<reference evidence="9 11" key="2">
    <citation type="submission" date="2018-12" db="EMBL/GenBank/DDBJ databases">
        <authorList>
            <consortium name="Pathogen Informatics"/>
        </authorList>
    </citation>
    <scope>NUCLEOTIDE SEQUENCE [LARGE SCALE GENOMIC DNA]</scope>
    <source>
        <strain evidence="9 11">NCTC11976</strain>
    </source>
</reference>
<dbReference type="EMBL" id="LNXW01000013">
    <property type="protein sequence ID" value="KTC80265.1"/>
    <property type="molecule type" value="Genomic_DNA"/>
</dbReference>
<evidence type="ECO:0000256" key="3">
    <source>
        <dbReference type="ARBA" id="ARBA00029447"/>
    </source>
</evidence>
<feature type="domain" description="HAMP" evidence="7">
    <location>
        <begin position="225"/>
        <end position="277"/>
    </location>
</feature>
<accession>A0A0W0SAV7</accession>
<gene>
    <name evidence="9" type="primary">frzCD</name>
    <name evidence="8" type="ORF">Lche_2285</name>
    <name evidence="9" type="ORF">NCTC11976_02920</name>
</gene>
<dbReference type="PANTHER" id="PTHR32089:SF112">
    <property type="entry name" value="LYSOZYME-LIKE PROTEIN-RELATED"/>
    <property type="match status" value="1"/>
</dbReference>
<evidence type="ECO:0000313" key="8">
    <source>
        <dbReference type="EMBL" id="KTC80265.1"/>
    </source>
</evidence>
<dbReference type="GO" id="GO:0004888">
    <property type="term" value="F:transmembrane signaling receptor activity"/>
    <property type="evidence" value="ECO:0007669"/>
    <property type="project" value="InterPro"/>
</dbReference>
<evidence type="ECO:0000313" key="9">
    <source>
        <dbReference type="EMBL" id="VEB38796.1"/>
    </source>
</evidence>
<dbReference type="RefSeq" id="WP_028379980.1">
    <property type="nucleotide sequence ID" value="NZ_CAAAIT010000001.1"/>
</dbReference>
<protein>
    <submittedName>
        <fullName evidence="8">Chemotaxis signal transducer</fullName>
    </submittedName>
</protein>
<comment type="similarity">
    <text evidence="3">Belongs to the methyl-accepting chemotaxis (MCP) protein family.</text>
</comment>
<evidence type="ECO:0000313" key="10">
    <source>
        <dbReference type="Proteomes" id="UP000054921"/>
    </source>
</evidence>
<evidence type="ECO:0000256" key="2">
    <source>
        <dbReference type="ARBA" id="ARBA00023224"/>
    </source>
</evidence>
<proteinExistence type="inferred from homology"/>
<organism evidence="8 10">
    <name type="scientific">Legionella cherrii</name>
    <dbReference type="NCBI Taxonomy" id="28084"/>
    <lineage>
        <taxon>Bacteria</taxon>
        <taxon>Pseudomonadati</taxon>
        <taxon>Pseudomonadota</taxon>
        <taxon>Gammaproteobacteria</taxon>
        <taxon>Legionellales</taxon>
        <taxon>Legionellaceae</taxon>
        <taxon>Legionella</taxon>
    </lineage>
</organism>
<dbReference type="Proteomes" id="UP000277577">
    <property type="component" value="Chromosome"/>
</dbReference>
<evidence type="ECO:0000259" key="7">
    <source>
        <dbReference type="PROSITE" id="PS50885"/>
    </source>
</evidence>
<feature type="domain" description="HAMP" evidence="7">
    <location>
        <begin position="291"/>
        <end position="343"/>
    </location>
</feature>
<feature type="transmembrane region" description="Helical" evidence="5">
    <location>
        <begin position="17"/>
        <end position="36"/>
    </location>
</feature>
<name>A0A0W0SAV7_9GAMM</name>
<dbReference type="Gene3D" id="1.10.287.950">
    <property type="entry name" value="Methyl-accepting chemotaxis protein"/>
    <property type="match status" value="1"/>
</dbReference>
<dbReference type="SUPFAM" id="SSF58104">
    <property type="entry name" value="Methyl-accepting chemotaxis protein (MCP) signaling domain"/>
    <property type="match status" value="1"/>
</dbReference>